<comment type="caution">
    <text evidence="2">The sequence shown here is derived from an EMBL/GenBank/DDBJ whole genome shotgun (WGS) entry which is preliminary data.</text>
</comment>
<organism evidence="2 3">
    <name type="scientific">Geosmithia morbida</name>
    <dbReference type="NCBI Taxonomy" id="1094350"/>
    <lineage>
        <taxon>Eukaryota</taxon>
        <taxon>Fungi</taxon>
        <taxon>Dikarya</taxon>
        <taxon>Ascomycota</taxon>
        <taxon>Pezizomycotina</taxon>
        <taxon>Sordariomycetes</taxon>
        <taxon>Hypocreomycetidae</taxon>
        <taxon>Hypocreales</taxon>
        <taxon>Bionectriaceae</taxon>
        <taxon>Geosmithia</taxon>
    </lineage>
</organism>
<proteinExistence type="predicted"/>
<accession>A0A9P4YPR4</accession>
<keyword evidence="3" id="KW-1185">Reference proteome</keyword>
<reference evidence="2" key="1">
    <citation type="submission" date="2020-03" db="EMBL/GenBank/DDBJ databases">
        <title>Site-based positive gene gene selection in Geosmithia morbida across the United States reveals a broad range of putative effectors and factors for local host and environmental adapation.</title>
        <authorList>
            <person name="Onufrak A."/>
            <person name="Murdoch R.W."/>
            <person name="Gazis R."/>
            <person name="Huff M."/>
            <person name="Staton M."/>
            <person name="Klingeman W."/>
            <person name="Hadziabdic D."/>
        </authorList>
    </citation>
    <scope>NUCLEOTIDE SEQUENCE</scope>
    <source>
        <strain evidence="2">1262</strain>
    </source>
</reference>
<dbReference type="EMBL" id="JAANYQ010000027">
    <property type="protein sequence ID" value="KAF4119366.1"/>
    <property type="molecule type" value="Genomic_DNA"/>
</dbReference>
<name>A0A9P4YPR4_9HYPO</name>
<gene>
    <name evidence="2" type="ORF">GMORB2_4885</name>
</gene>
<dbReference type="Proteomes" id="UP000749293">
    <property type="component" value="Unassembled WGS sequence"/>
</dbReference>
<dbReference type="GeneID" id="55971113"/>
<evidence type="ECO:0000256" key="1">
    <source>
        <dbReference type="SAM" id="MobiDB-lite"/>
    </source>
</evidence>
<dbReference type="AlphaFoldDB" id="A0A9P4YPR4"/>
<evidence type="ECO:0000313" key="2">
    <source>
        <dbReference type="EMBL" id="KAF4119366.1"/>
    </source>
</evidence>
<feature type="compositionally biased region" description="Low complexity" evidence="1">
    <location>
        <begin position="386"/>
        <end position="395"/>
    </location>
</feature>
<dbReference type="OrthoDB" id="5314201at2759"/>
<dbReference type="RefSeq" id="XP_035318018.1">
    <property type="nucleotide sequence ID" value="XM_035466859.1"/>
</dbReference>
<protein>
    <submittedName>
        <fullName evidence="2">Uncharacterized protein</fullName>
    </submittedName>
</protein>
<evidence type="ECO:0000313" key="3">
    <source>
        <dbReference type="Proteomes" id="UP000749293"/>
    </source>
</evidence>
<sequence length="532" mass="59058">MDPRSRSEAEALLLEAGRTHGIHIKQDEVRRALVDPRHGPAFAEWASLHLGRDNLVTPDEMALYTALDKSGEVDRLAELHDLAEVQAVTDDEIRTAIQELQRSTQAITKQTDSLKLQHDALARLVKKTADTDSRRRDLETSRQRRLATERKHISAEVEDLSQSLGFRISDIEQQTGDSGEALRQIVGDVLRSDDKLLSSLQKLGWELDQQDPEETQMVAKLREVCMRLIKNTVEMLRAKLDRIYLDGLIEGERQSRGSSSDEYVTEDEVNALQAEVESLYSEILPVAQMSVEQRYIEPALKSVSSRSSQGLSRSVTAIAYINGCLDHLLERTGRLADRIGSFKSHQAASTSLVATAKAEIATPTEPPSRPAKPVVPASPVRRRPRAATAPRHSSSLIDVPPTEALLQLLSVHIDIDADNDGGEQKIQALSRALADRISKESDVAQSSQESFERSVTAYLDDARRALQLLRDSLLAESAYGEVKLADPEVDGSIALLSREVVQLRNDVHRAEVHLANGGKSEKREEILQRWGQ</sequence>
<feature type="region of interest" description="Disordered" evidence="1">
    <location>
        <begin position="358"/>
        <end position="396"/>
    </location>
</feature>